<evidence type="ECO:0000313" key="2">
    <source>
        <dbReference type="Proteomes" id="UP000011717"/>
    </source>
</evidence>
<dbReference type="AlphaFoldDB" id="M2U7E5"/>
<accession>M2U7E5</accession>
<evidence type="ECO:0000313" key="1">
    <source>
        <dbReference type="EMBL" id="EMD83918.1"/>
    </source>
</evidence>
<gene>
    <name evidence="1" type="ORF">C725_0890</name>
</gene>
<comment type="caution">
    <text evidence="1">The sequence shown here is derived from an EMBL/GenBank/DDBJ whole genome shotgun (WGS) entry which is preliminary data.</text>
</comment>
<name>M2U7E5_9SPHN</name>
<reference evidence="1 2" key="1">
    <citation type="journal article" date="2013" name="Genome Announc.">
        <title>Draft Genome Sequence of Strain JLT2015T, Belonging to the Family Sphingomonadaceae of the Alphaproteobacteria.</title>
        <authorList>
            <person name="Tang K."/>
            <person name="Liu K."/>
            <person name="Li S."/>
            <person name="Jiao N."/>
        </authorList>
    </citation>
    <scope>NUCLEOTIDE SEQUENCE [LARGE SCALE GENOMIC DNA]</scope>
    <source>
        <strain evidence="1 2">JLT2015</strain>
    </source>
</reference>
<keyword evidence="2" id="KW-1185">Reference proteome</keyword>
<dbReference type="EMBL" id="AMRV01000002">
    <property type="protein sequence ID" value="EMD83918.1"/>
    <property type="molecule type" value="Genomic_DNA"/>
</dbReference>
<dbReference type="Proteomes" id="UP000011717">
    <property type="component" value="Unassembled WGS sequence"/>
</dbReference>
<sequence length="37" mass="4210">MTEFKHETIPPSHVIRAASGRLMRLSVLKVEPAFNFV</sequence>
<protein>
    <submittedName>
        <fullName evidence="1">Uncharacterized protein</fullName>
    </submittedName>
</protein>
<proteinExistence type="predicted"/>
<organism evidence="1 2">
    <name type="scientific">Pacificimonas flava</name>
    <dbReference type="NCBI Taxonomy" id="1234595"/>
    <lineage>
        <taxon>Bacteria</taxon>
        <taxon>Pseudomonadati</taxon>
        <taxon>Pseudomonadota</taxon>
        <taxon>Alphaproteobacteria</taxon>
        <taxon>Sphingomonadales</taxon>
        <taxon>Sphingosinicellaceae</taxon>
        <taxon>Pacificimonas</taxon>
    </lineage>
</organism>